<organism evidence="1 2">
    <name type="scientific">Haloferax chudinovii</name>
    <dbReference type="NCBI Taxonomy" id="1109010"/>
    <lineage>
        <taxon>Archaea</taxon>
        <taxon>Methanobacteriati</taxon>
        <taxon>Methanobacteriota</taxon>
        <taxon>Stenosarchaea group</taxon>
        <taxon>Halobacteria</taxon>
        <taxon>Halobacteriales</taxon>
        <taxon>Haloferacaceae</taxon>
        <taxon>Haloferax</taxon>
    </lineage>
</organism>
<keyword evidence="2" id="KW-1185">Reference proteome</keyword>
<comment type="caution">
    <text evidence="1">The sequence shown here is derived from an EMBL/GenBank/DDBJ whole genome shotgun (WGS) entry which is preliminary data.</text>
</comment>
<sequence>MPHYEASFEIESVRDSNATRRILAYAYDTIREESRTVREGSEDATELLNSFKTLRDAAESPSPGTLVITYRQSDKEFDSSAIHD</sequence>
<dbReference type="AlphaFoldDB" id="A0ABD5XQJ9"/>
<accession>A0ABD5XQJ9</accession>
<proteinExistence type="predicted"/>
<evidence type="ECO:0000313" key="2">
    <source>
        <dbReference type="Proteomes" id="UP001596460"/>
    </source>
</evidence>
<dbReference type="EMBL" id="JBHTAB010000009">
    <property type="protein sequence ID" value="MFC7130637.1"/>
    <property type="molecule type" value="Genomic_DNA"/>
</dbReference>
<protein>
    <submittedName>
        <fullName evidence="1">Uncharacterized protein</fullName>
    </submittedName>
</protein>
<dbReference type="RefSeq" id="WP_390246065.1">
    <property type="nucleotide sequence ID" value="NZ_JBHTAB010000009.1"/>
</dbReference>
<gene>
    <name evidence="1" type="ORF">ACFQI8_14725</name>
</gene>
<dbReference type="Proteomes" id="UP001596460">
    <property type="component" value="Unassembled WGS sequence"/>
</dbReference>
<evidence type="ECO:0000313" key="1">
    <source>
        <dbReference type="EMBL" id="MFC7130637.1"/>
    </source>
</evidence>
<name>A0ABD5XQJ9_9EURY</name>
<reference evidence="1 2" key="1">
    <citation type="journal article" date="2019" name="Int. J. Syst. Evol. Microbiol.">
        <title>The Global Catalogue of Microorganisms (GCM) 10K type strain sequencing project: providing services to taxonomists for standard genome sequencing and annotation.</title>
        <authorList>
            <consortium name="The Broad Institute Genomics Platform"/>
            <consortium name="The Broad Institute Genome Sequencing Center for Infectious Disease"/>
            <person name="Wu L."/>
            <person name="Ma J."/>
        </authorList>
    </citation>
    <scope>NUCLEOTIDE SEQUENCE [LARGE SCALE GENOMIC DNA]</scope>
    <source>
        <strain evidence="1 2">DSM 26526</strain>
    </source>
</reference>